<sequence length="257" mass="27071">MKPHVAVLRVLGALSIRSRDNWRGTFIVGLIVPLCFLVSMGLGMRALTDGPVFGSGVDYATFVAPALLASAAVQFAVSEAAEPVMAGFKWQRTYEAFIATPITSSQLMLGQLLWIGLRVLVTSVLFLIAIALVGLVHSLATILIAPLAAVCSLAAAAPVLAFAATVRDGSAFTLLSRLLIVPMSLTSGVFFPVAALPASAQAFAWCLPLSHVVELCRGISLGGLTPGRTLLHVACLLAWTAVGGMFARHYFHARLFV</sequence>
<reference evidence="9" key="2">
    <citation type="submission" date="2016-04" db="EMBL/GenBank/DDBJ databases">
        <title>Planomonospora sphaerica JCM9374 whole genome shotgun sequence.</title>
        <authorList>
            <person name="Suzuki T."/>
            <person name="Dohra H."/>
            <person name="Kodani S."/>
        </authorList>
    </citation>
    <scope>NUCLEOTIDE SEQUENCE [LARGE SCALE GENOMIC DNA]</scope>
    <source>
        <strain evidence="9">JCM 9374</strain>
    </source>
</reference>
<feature type="transmembrane region" description="Helical" evidence="6">
    <location>
        <begin position="112"/>
        <end position="136"/>
    </location>
</feature>
<keyword evidence="3 6" id="KW-1133">Transmembrane helix</keyword>
<evidence type="ECO:0000256" key="1">
    <source>
        <dbReference type="ARBA" id="ARBA00004141"/>
    </source>
</evidence>
<dbReference type="PANTHER" id="PTHR43229:SF2">
    <property type="entry name" value="NODULATION PROTEIN J"/>
    <property type="match status" value="1"/>
</dbReference>
<dbReference type="PRINTS" id="PR00164">
    <property type="entry name" value="ABC2TRNSPORT"/>
</dbReference>
<dbReference type="AlphaFoldDB" id="A0A161MC92"/>
<dbReference type="InterPro" id="IPR000412">
    <property type="entry name" value="ABC_2_transport"/>
</dbReference>
<comment type="caution">
    <text evidence="8">The sequence shown here is derived from an EMBL/GenBank/DDBJ whole genome shotgun (WGS) entry which is preliminary data.</text>
</comment>
<evidence type="ECO:0000256" key="4">
    <source>
        <dbReference type="ARBA" id="ARBA00023136"/>
    </source>
</evidence>
<evidence type="ECO:0000313" key="9">
    <source>
        <dbReference type="Proteomes" id="UP000077701"/>
    </source>
</evidence>
<feature type="domain" description="ABC transmembrane type-2" evidence="7">
    <location>
        <begin position="24"/>
        <end position="254"/>
    </location>
</feature>
<keyword evidence="2 6" id="KW-0812">Transmembrane</keyword>
<dbReference type="Pfam" id="PF01061">
    <property type="entry name" value="ABC2_membrane"/>
    <property type="match status" value="1"/>
</dbReference>
<dbReference type="GO" id="GO:0046677">
    <property type="term" value="P:response to antibiotic"/>
    <property type="evidence" value="ECO:0007669"/>
    <property type="project" value="UniProtKB-KW"/>
</dbReference>
<dbReference type="InterPro" id="IPR051784">
    <property type="entry name" value="Nod_factor_ABC_transporter"/>
</dbReference>
<gene>
    <name evidence="8" type="ORF">PS9374_04428</name>
</gene>
<comment type="subcellular location">
    <subcellularLocation>
        <location evidence="6">Cell membrane</location>
        <topology evidence="6">Multi-pass membrane protein</topology>
    </subcellularLocation>
    <subcellularLocation>
        <location evidence="1">Membrane</location>
        <topology evidence="1">Multi-pass membrane protein</topology>
    </subcellularLocation>
</comment>
<dbReference type="GO" id="GO:0043190">
    <property type="term" value="C:ATP-binding cassette (ABC) transporter complex"/>
    <property type="evidence" value="ECO:0007669"/>
    <property type="project" value="InterPro"/>
</dbReference>
<evidence type="ECO:0000259" key="7">
    <source>
        <dbReference type="PROSITE" id="PS51012"/>
    </source>
</evidence>
<dbReference type="InterPro" id="IPR047817">
    <property type="entry name" value="ABC2_TM_bact-type"/>
</dbReference>
<dbReference type="EMBL" id="BDCX01000011">
    <property type="protein sequence ID" value="GAT68763.1"/>
    <property type="molecule type" value="Genomic_DNA"/>
</dbReference>
<feature type="transmembrane region" description="Helical" evidence="6">
    <location>
        <begin position="59"/>
        <end position="77"/>
    </location>
</feature>
<feature type="transmembrane region" description="Helical" evidence="6">
    <location>
        <begin position="178"/>
        <end position="200"/>
    </location>
</feature>
<dbReference type="PROSITE" id="PS51012">
    <property type="entry name" value="ABC_TM2"/>
    <property type="match status" value="1"/>
</dbReference>
<accession>A0A161MC92</accession>
<evidence type="ECO:0000256" key="6">
    <source>
        <dbReference type="RuleBase" id="RU361157"/>
    </source>
</evidence>
<evidence type="ECO:0000313" key="8">
    <source>
        <dbReference type="EMBL" id="GAT68763.1"/>
    </source>
</evidence>
<proteinExistence type="inferred from homology"/>
<keyword evidence="6" id="KW-1003">Cell membrane</keyword>
<organism evidence="8 9">
    <name type="scientific">Planomonospora sphaerica</name>
    <dbReference type="NCBI Taxonomy" id="161355"/>
    <lineage>
        <taxon>Bacteria</taxon>
        <taxon>Bacillati</taxon>
        <taxon>Actinomycetota</taxon>
        <taxon>Actinomycetes</taxon>
        <taxon>Streptosporangiales</taxon>
        <taxon>Streptosporangiaceae</taxon>
        <taxon>Planomonospora</taxon>
    </lineage>
</organism>
<evidence type="ECO:0000256" key="2">
    <source>
        <dbReference type="ARBA" id="ARBA00022692"/>
    </source>
</evidence>
<comment type="similarity">
    <text evidence="6">Belongs to the ABC-2 integral membrane protein family.</text>
</comment>
<dbReference type="RefSeq" id="WP_068899599.1">
    <property type="nucleotide sequence ID" value="NZ_BDCX01000011.1"/>
</dbReference>
<dbReference type="OrthoDB" id="9778589at2"/>
<evidence type="ECO:0000256" key="3">
    <source>
        <dbReference type="ARBA" id="ARBA00022989"/>
    </source>
</evidence>
<dbReference type="GO" id="GO:0140359">
    <property type="term" value="F:ABC-type transporter activity"/>
    <property type="evidence" value="ECO:0007669"/>
    <property type="project" value="InterPro"/>
</dbReference>
<dbReference type="Proteomes" id="UP000077701">
    <property type="component" value="Unassembled WGS sequence"/>
</dbReference>
<name>A0A161MC92_9ACTN</name>
<protein>
    <recommendedName>
        <fullName evidence="6">Transport permease protein</fullName>
    </recommendedName>
</protein>
<dbReference type="PANTHER" id="PTHR43229">
    <property type="entry name" value="NODULATION PROTEIN J"/>
    <property type="match status" value="1"/>
</dbReference>
<feature type="transmembrane region" description="Helical" evidence="6">
    <location>
        <begin position="26"/>
        <end position="47"/>
    </location>
</feature>
<feature type="transmembrane region" description="Helical" evidence="6">
    <location>
        <begin position="142"/>
        <end position="166"/>
    </location>
</feature>
<keyword evidence="5" id="KW-0046">Antibiotic resistance</keyword>
<reference evidence="8 9" key="1">
    <citation type="journal article" date="2016" name="Genome Announc.">
        <title>Draft Genome Sequence of Planomonospora sphaerica JCM9374, a Rare Actinomycete.</title>
        <authorList>
            <person name="Dohra H."/>
            <person name="Suzuki T."/>
            <person name="Inoue Y."/>
            <person name="Kodani S."/>
        </authorList>
    </citation>
    <scope>NUCLEOTIDE SEQUENCE [LARGE SCALE GENOMIC DNA]</scope>
    <source>
        <strain evidence="8 9">JCM 9374</strain>
    </source>
</reference>
<keyword evidence="4 6" id="KW-0472">Membrane</keyword>
<evidence type="ECO:0000256" key="5">
    <source>
        <dbReference type="ARBA" id="ARBA00023251"/>
    </source>
</evidence>
<feature type="transmembrane region" description="Helical" evidence="6">
    <location>
        <begin position="230"/>
        <end position="251"/>
    </location>
</feature>
<keyword evidence="6" id="KW-0813">Transport</keyword>
<dbReference type="STRING" id="161355.PS9374_04428"/>
<dbReference type="PIRSF" id="PIRSF006648">
    <property type="entry name" value="DrrB"/>
    <property type="match status" value="1"/>
</dbReference>
<keyword evidence="9" id="KW-1185">Reference proteome</keyword>
<dbReference type="InterPro" id="IPR013525">
    <property type="entry name" value="ABC2_TM"/>
</dbReference>